<keyword evidence="5 10" id="KW-0472">Membrane</keyword>
<dbReference type="PROSITE" id="PS51869">
    <property type="entry name" value="APP_E1"/>
    <property type="match status" value="1"/>
</dbReference>
<keyword evidence="4 10" id="KW-1133">Transmembrane helix</keyword>
<sequence length="546" mass="64242">MRHLVFSLFAIFLLLPEALAYKNAPFLPMVALKKGYRNQHLTEAGKWIVDQSTHAAYIEDELEILQYCRRMYPDRNISSVVEMAHETELKEWLTYPKSKVLRMTMSVKPWRCVQGKFSSEVVFVPTGCKYYEIKRDDFDGCFVKKEWKLQAEEGCKKRSGVPRLYSLALEEPCGIKHFKGMEYVCCPEDVDLKKKEKNELEDYRRVTQKYFKLFRKILDERNAVYLKYNQMAQKNATHAEKWQKVELEKLDQRHKEVMRNRAKEIAQIGFNIDEQVKLEMEKVVNKDILAAFYRMSHRHECDETITTSIFEALAQKRVDIKSEIAIRATIDHEIARQFAERTALAALNFIDDAAKKVYQKCPELGTHKSEEVWIQLITLGFDFPINWAKYYNPNAIFLHLYGQQLGFYSDRDPLYDAHGLQFTLKPSATQSKLKTTTEVYDYKSSEEEEEEEDEEQTHEKQLKNNNDSIPTFIFISAFCIATPIFVFIGVHLYKHFTRHRNFHKIAGEDILPIMTEDEYNDDSIDDIKEMNVYSNPFDRVQQNSML</sequence>
<dbReference type="InterPro" id="IPR011178">
    <property type="entry name" value="Amyloid_glyco_Cu-bd"/>
</dbReference>
<feature type="signal peptide" evidence="11">
    <location>
        <begin position="1"/>
        <end position="20"/>
    </location>
</feature>
<dbReference type="STRING" id="34508.A0A4U5M331"/>
<keyword evidence="2 10" id="KW-0812">Transmembrane</keyword>
<dbReference type="Pfam" id="PF02177">
    <property type="entry name" value="APP_N"/>
    <property type="match status" value="1"/>
</dbReference>
<organism evidence="13 14">
    <name type="scientific">Steinernema carpocapsae</name>
    <name type="common">Entomopathogenic nematode</name>
    <dbReference type="NCBI Taxonomy" id="34508"/>
    <lineage>
        <taxon>Eukaryota</taxon>
        <taxon>Metazoa</taxon>
        <taxon>Ecdysozoa</taxon>
        <taxon>Nematoda</taxon>
        <taxon>Chromadorea</taxon>
        <taxon>Rhabditida</taxon>
        <taxon>Tylenchina</taxon>
        <taxon>Panagrolaimomorpha</taxon>
        <taxon>Strongyloidoidea</taxon>
        <taxon>Steinernematidae</taxon>
        <taxon>Steinernema</taxon>
    </lineage>
</organism>
<dbReference type="EMBL" id="AZBU02000010">
    <property type="protein sequence ID" value="TKR63092.1"/>
    <property type="molecule type" value="Genomic_DNA"/>
</dbReference>
<feature type="compositionally biased region" description="Acidic residues" evidence="9">
    <location>
        <begin position="446"/>
        <end position="456"/>
    </location>
</feature>
<dbReference type="GO" id="GO:0007409">
    <property type="term" value="P:axonogenesis"/>
    <property type="evidence" value="ECO:0007669"/>
    <property type="project" value="TreeGrafter"/>
</dbReference>
<evidence type="ECO:0000256" key="11">
    <source>
        <dbReference type="SAM" id="SignalP"/>
    </source>
</evidence>
<dbReference type="InterPro" id="IPR008155">
    <property type="entry name" value="Amyloid_glyco"/>
</dbReference>
<accession>A0A4U5M331</accession>
<evidence type="ECO:0000256" key="6">
    <source>
        <dbReference type="ARBA" id="ARBA00023157"/>
    </source>
</evidence>
<feature type="disulfide bond" evidence="8">
    <location>
        <begin position="68"/>
        <end position="112"/>
    </location>
</feature>
<dbReference type="GO" id="GO:0016020">
    <property type="term" value="C:membrane"/>
    <property type="evidence" value="ECO:0007669"/>
    <property type="project" value="UniProtKB-SubCell"/>
</dbReference>
<evidence type="ECO:0000256" key="2">
    <source>
        <dbReference type="ARBA" id="ARBA00022692"/>
    </source>
</evidence>
<dbReference type="OrthoDB" id="6147836at2759"/>
<dbReference type="InterPro" id="IPR036454">
    <property type="entry name" value="Amyloid_glyco_heparin-bd_sf"/>
</dbReference>
<dbReference type="GO" id="GO:0046914">
    <property type="term" value="F:transition metal ion binding"/>
    <property type="evidence" value="ECO:0007669"/>
    <property type="project" value="InterPro"/>
</dbReference>
<dbReference type="AlphaFoldDB" id="A0A4U5M331"/>
<feature type="chain" id="PRO_5020480959" description="E1 domain-containing protein" evidence="11">
    <location>
        <begin position="21"/>
        <end position="546"/>
    </location>
</feature>
<feature type="transmembrane region" description="Helical" evidence="10">
    <location>
        <begin position="472"/>
        <end position="493"/>
    </location>
</feature>
<evidence type="ECO:0000256" key="8">
    <source>
        <dbReference type="PROSITE-ProRule" id="PRU01217"/>
    </source>
</evidence>
<dbReference type="SMART" id="SM00006">
    <property type="entry name" value="A4_EXTRA"/>
    <property type="match status" value="1"/>
</dbReference>
<dbReference type="InterPro" id="IPR008154">
    <property type="entry name" value="Amyloid_glyco_extra"/>
</dbReference>
<dbReference type="Proteomes" id="UP000298663">
    <property type="component" value="Unassembled WGS sequence"/>
</dbReference>
<feature type="domain" description="E1" evidence="12">
    <location>
        <begin position="24"/>
        <end position="188"/>
    </location>
</feature>
<evidence type="ECO:0000313" key="13">
    <source>
        <dbReference type="EMBL" id="TKR63092.1"/>
    </source>
</evidence>
<keyword evidence="7" id="KW-0325">Glycoprotein</keyword>
<comment type="similarity">
    <text evidence="8">Belongs to the APP family.</text>
</comment>
<keyword evidence="3 11" id="KW-0732">Signal</keyword>
<evidence type="ECO:0000259" key="12">
    <source>
        <dbReference type="PROSITE" id="PS51869"/>
    </source>
</evidence>
<keyword evidence="14" id="KW-1185">Reference proteome</keyword>
<dbReference type="SUPFAM" id="SSF56491">
    <property type="entry name" value="A heparin-binding domain"/>
    <property type="match status" value="1"/>
</dbReference>
<comment type="caution">
    <text evidence="13">The sequence shown here is derived from an EMBL/GenBank/DDBJ whole genome shotgun (WGS) entry which is preliminary data.</text>
</comment>
<dbReference type="InterPro" id="IPR015849">
    <property type="entry name" value="Amyloid_glyco_heparin-bd"/>
</dbReference>
<reference evidence="13 14" key="1">
    <citation type="journal article" date="2015" name="Genome Biol.">
        <title>Comparative genomics of Steinernema reveals deeply conserved gene regulatory networks.</title>
        <authorList>
            <person name="Dillman A.R."/>
            <person name="Macchietto M."/>
            <person name="Porter C.F."/>
            <person name="Rogers A."/>
            <person name="Williams B."/>
            <person name="Antoshechkin I."/>
            <person name="Lee M.M."/>
            <person name="Goodwin Z."/>
            <person name="Lu X."/>
            <person name="Lewis E.E."/>
            <person name="Goodrich-Blair H."/>
            <person name="Stock S.P."/>
            <person name="Adams B.J."/>
            <person name="Sternberg P.W."/>
            <person name="Mortazavi A."/>
        </authorList>
    </citation>
    <scope>NUCLEOTIDE SEQUENCE [LARGE SCALE GENOMIC DNA]</scope>
    <source>
        <strain evidence="13 14">ALL</strain>
    </source>
</reference>
<comment type="caution">
    <text evidence="8">Lacks conserved residue(s) required for the propagation of feature annotation.</text>
</comment>
<keyword evidence="6 8" id="KW-1015">Disulfide bond</keyword>
<protein>
    <recommendedName>
        <fullName evidence="12">E1 domain-containing protein</fullName>
    </recommendedName>
</protein>
<dbReference type="PANTHER" id="PTHR23103">
    <property type="entry name" value="ALZHEIMER'S DISEASE BETA-AMYLOID RELATED"/>
    <property type="match status" value="1"/>
</dbReference>
<dbReference type="Gene3D" id="3.30.1490.140">
    <property type="entry name" value="Amyloidogenic glycoprotein, copper-binding domain"/>
    <property type="match status" value="1"/>
</dbReference>
<comment type="subcellular location">
    <subcellularLocation>
        <location evidence="1">Membrane</location>
        <topology evidence="1">Single-pass type I membrane protein</topology>
    </subcellularLocation>
</comment>
<evidence type="ECO:0000256" key="10">
    <source>
        <dbReference type="SAM" id="Phobius"/>
    </source>
</evidence>
<dbReference type="GO" id="GO:0008201">
    <property type="term" value="F:heparin binding"/>
    <property type="evidence" value="ECO:0007669"/>
    <property type="project" value="UniProtKB-UniRule"/>
</dbReference>
<dbReference type="InterPro" id="IPR036669">
    <property type="entry name" value="Amyloid_Cu-bd_sf"/>
</dbReference>
<evidence type="ECO:0000256" key="5">
    <source>
        <dbReference type="ARBA" id="ARBA00023136"/>
    </source>
</evidence>
<gene>
    <name evidence="13" type="ORF">L596_026968</name>
</gene>
<feature type="region of interest" description="GFLD subdomain" evidence="8">
    <location>
        <begin position="24"/>
        <end position="118"/>
    </location>
</feature>
<reference evidence="13 14" key="2">
    <citation type="journal article" date="2019" name="G3 (Bethesda)">
        <title>Hybrid Assembly of the Genome of the Entomopathogenic Nematode Steinernema carpocapsae Identifies the X-Chromosome.</title>
        <authorList>
            <person name="Serra L."/>
            <person name="Macchietto M."/>
            <person name="Macias-Munoz A."/>
            <person name="McGill C.J."/>
            <person name="Rodriguez I.M."/>
            <person name="Rodriguez B."/>
            <person name="Murad R."/>
            <person name="Mortazavi A."/>
        </authorList>
    </citation>
    <scope>NUCLEOTIDE SEQUENCE [LARGE SCALE GENOMIC DNA]</scope>
    <source>
        <strain evidence="13 14">ALL</strain>
    </source>
</reference>
<dbReference type="SUPFAM" id="SSF89811">
    <property type="entry name" value="Amyloid beta a4 protein copper binding domain (domain 2)"/>
    <property type="match status" value="1"/>
</dbReference>
<evidence type="ECO:0000256" key="7">
    <source>
        <dbReference type="ARBA" id="ARBA00023180"/>
    </source>
</evidence>
<evidence type="ECO:0000313" key="14">
    <source>
        <dbReference type="Proteomes" id="UP000298663"/>
    </source>
</evidence>
<feature type="region of interest" description="Disordered" evidence="9">
    <location>
        <begin position="441"/>
        <end position="462"/>
    </location>
</feature>
<evidence type="ECO:0000256" key="4">
    <source>
        <dbReference type="ARBA" id="ARBA00022989"/>
    </source>
</evidence>
<dbReference type="Gene3D" id="3.90.570.10">
    <property type="entry name" value="Amyloidogenic glycoprotein, heparin-binding domain"/>
    <property type="match status" value="1"/>
</dbReference>
<evidence type="ECO:0000256" key="9">
    <source>
        <dbReference type="SAM" id="MobiDB-lite"/>
    </source>
</evidence>
<name>A0A4U5M331_STECR</name>
<dbReference type="GO" id="GO:0007417">
    <property type="term" value="P:central nervous system development"/>
    <property type="evidence" value="ECO:0007669"/>
    <property type="project" value="TreeGrafter"/>
</dbReference>
<evidence type="ECO:0000256" key="3">
    <source>
        <dbReference type="ARBA" id="ARBA00022729"/>
    </source>
</evidence>
<evidence type="ECO:0000256" key="1">
    <source>
        <dbReference type="ARBA" id="ARBA00004479"/>
    </source>
</evidence>
<proteinExistence type="inferred from homology"/>
<dbReference type="PANTHER" id="PTHR23103:SF15">
    <property type="entry name" value="AMYLOID-BETA-LIKE PROTEIN"/>
    <property type="match status" value="1"/>
</dbReference>
<feature type="region of interest" description="CuBD subdomain" evidence="8">
    <location>
        <begin position="126"/>
        <end position="188"/>
    </location>
</feature>
<dbReference type="Pfam" id="PF12924">
    <property type="entry name" value="APP_Cu_bd"/>
    <property type="match status" value="1"/>
</dbReference>